<evidence type="ECO:0000313" key="1">
    <source>
        <dbReference type="EMBL" id="KRZ06566.1"/>
    </source>
</evidence>
<name>A0A0V1H861_9BILA</name>
<gene>
    <name evidence="1" type="ORF">T11_18162</name>
</gene>
<dbReference type="AlphaFoldDB" id="A0A0V1H861"/>
<accession>A0A0V1H861</accession>
<evidence type="ECO:0000313" key="2">
    <source>
        <dbReference type="Proteomes" id="UP000055024"/>
    </source>
</evidence>
<protein>
    <submittedName>
        <fullName evidence="1">Uncharacterized protein</fullName>
    </submittedName>
</protein>
<keyword evidence="2" id="KW-1185">Reference proteome</keyword>
<proteinExistence type="predicted"/>
<reference evidence="1 2" key="1">
    <citation type="submission" date="2015-01" db="EMBL/GenBank/DDBJ databases">
        <title>Evolution of Trichinella species and genotypes.</title>
        <authorList>
            <person name="Korhonen P.K."/>
            <person name="Edoardo P."/>
            <person name="Giuseppe L.R."/>
            <person name="Gasser R.B."/>
        </authorList>
    </citation>
    <scope>NUCLEOTIDE SEQUENCE [LARGE SCALE GENOMIC DNA]</scope>
    <source>
        <strain evidence="1">ISS1029</strain>
    </source>
</reference>
<organism evidence="1 2">
    <name type="scientific">Trichinella zimbabwensis</name>
    <dbReference type="NCBI Taxonomy" id="268475"/>
    <lineage>
        <taxon>Eukaryota</taxon>
        <taxon>Metazoa</taxon>
        <taxon>Ecdysozoa</taxon>
        <taxon>Nematoda</taxon>
        <taxon>Enoplea</taxon>
        <taxon>Dorylaimia</taxon>
        <taxon>Trichinellida</taxon>
        <taxon>Trichinellidae</taxon>
        <taxon>Trichinella</taxon>
    </lineage>
</organism>
<dbReference type="EMBL" id="JYDP01000116">
    <property type="protein sequence ID" value="KRZ06566.1"/>
    <property type="molecule type" value="Genomic_DNA"/>
</dbReference>
<comment type="caution">
    <text evidence="1">The sequence shown here is derived from an EMBL/GenBank/DDBJ whole genome shotgun (WGS) entry which is preliminary data.</text>
</comment>
<dbReference type="Proteomes" id="UP000055024">
    <property type="component" value="Unassembled WGS sequence"/>
</dbReference>
<sequence length="62" mass="6944">MCVLLKASPDGIDGLALFVINRRFWSTNVMISHGLPYFTRTFAFIRVYCAVAIIANLNSCEC</sequence>